<accession>A0A645CEZ9</accession>
<organism evidence="1">
    <name type="scientific">bioreactor metagenome</name>
    <dbReference type="NCBI Taxonomy" id="1076179"/>
    <lineage>
        <taxon>unclassified sequences</taxon>
        <taxon>metagenomes</taxon>
        <taxon>ecological metagenomes</taxon>
    </lineage>
</organism>
<sequence length="67" mass="6801">MSRTQVIGVKAPVRVRRQLPQNSVAVAARPVQGQGEAAACLGIKPAALGGKDDGVCRGVVEHVVNGG</sequence>
<gene>
    <name evidence="1" type="ORF">SDC9_122487</name>
</gene>
<protein>
    <submittedName>
        <fullName evidence="1">Uncharacterized protein</fullName>
    </submittedName>
</protein>
<evidence type="ECO:0000313" key="1">
    <source>
        <dbReference type="EMBL" id="MPM75494.1"/>
    </source>
</evidence>
<dbReference type="EMBL" id="VSSQ01026662">
    <property type="protein sequence ID" value="MPM75494.1"/>
    <property type="molecule type" value="Genomic_DNA"/>
</dbReference>
<reference evidence="1" key="1">
    <citation type="submission" date="2019-08" db="EMBL/GenBank/DDBJ databases">
        <authorList>
            <person name="Kucharzyk K."/>
            <person name="Murdoch R.W."/>
            <person name="Higgins S."/>
            <person name="Loffler F."/>
        </authorList>
    </citation>
    <scope>NUCLEOTIDE SEQUENCE</scope>
</reference>
<dbReference type="AlphaFoldDB" id="A0A645CEZ9"/>
<comment type="caution">
    <text evidence="1">The sequence shown here is derived from an EMBL/GenBank/DDBJ whole genome shotgun (WGS) entry which is preliminary data.</text>
</comment>
<name>A0A645CEZ9_9ZZZZ</name>
<proteinExistence type="predicted"/>